<proteinExistence type="predicted"/>
<protein>
    <recommendedName>
        <fullName evidence="5">Secreted protein</fullName>
    </recommendedName>
</protein>
<reference evidence="3" key="2">
    <citation type="submission" date="2025-09" db="UniProtKB">
        <authorList>
            <consortium name="Ensembl"/>
        </authorList>
    </citation>
    <scope>IDENTIFICATION</scope>
</reference>
<dbReference type="AlphaFoldDB" id="A0A8C7EF96"/>
<evidence type="ECO:0000313" key="3">
    <source>
        <dbReference type="Ensembl" id="ENSNPEP00000015939.1"/>
    </source>
</evidence>
<name>A0A8C7EF96_NOTPE</name>
<evidence type="ECO:0000256" key="1">
    <source>
        <dbReference type="SAM" id="MobiDB-lite"/>
    </source>
</evidence>
<organism evidence="3 4">
    <name type="scientific">Nothoprocta perdicaria</name>
    <name type="common">Chilean tinamou</name>
    <name type="synonym">Crypturus perdicarius</name>
    <dbReference type="NCBI Taxonomy" id="30464"/>
    <lineage>
        <taxon>Eukaryota</taxon>
        <taxon>Metazoa</taxon>
        <taxon>Chordata</taxon>
        <taxon>Craniata</taxon>
        <taxon>Vertebrata</taxon>
        <taxon>Euteleostomi</taxon>
        <taxon>Archelosauria</taxon>
        <taxon>Archosauria</taxon>
        <taxon>Dinosauria</taxon>
        <taxon>Saurischia</taxon>
        <taxon>Theropoda</taxon>
        <taxon>Coelurosauria</taxon>
        <taxon>Aves</taxon>
        <taxon>Palaeognathae</taxon>
        <taxon>Tinamiformes</taxon>
        <taxon>Tinamidae</taxon>
        <taxon>Nothoprocta</taxon>
    </lineage>
</organism>
<keyword evidence="4" id="KW-1185">Reference proteome</keyword>
<accession>A0A8C7EF96</accession>
<evidence type="ECO:0008006" key="5">
    <source>
        <dbReference type="Google" id="ProtNLM"/>
    </source>
</evidence>
<feature type="chain" id="PRO_5034074318" description="Secreted protein" evidence="2">
    <location>
        <begin position="33"/>
        <end position="152"/>
    </location>
</feature>
<evidence type="ECO:0000313" key="4">
    <source>
        <dbReference type="Proteomes" id="UP000694420"/>
    </source>
</evidence>
<dbReference type="Ensembl" id="ENSNPET00000016333.1">
    <property type="protein sequence ID" value="ENSNPEP00000015939.1"/>
    <property type="gene ID" value="ENSNPEG00000011890.1"/>
</dbReference>
<feature type="signal peptide" evidence="2">
    <location>
        <begin position="1"/>
        <end position="32"/>
    </location>
</feature>
<sequence>MPAGARAAARGAECAAQTQLCALLLLLQPNRAEPGRAAPPRPGRRVTRRSPSPCRLDFAHMFPLYKPRRGLKRGDDSKVSAAGLPGDPARPLIILAFRHLFGKRLEPRAGMGRAAACRQPPRELRVCIMHGPGPKIIRSDARFFASFFLFFF</sequence>
<reference evidence="3" key="1">
    <citation type="submission" date="2025-08" db="UniProtKB">
        <authorList>
            <consortium name="Ensembl"/>
        </authorList>
    </citation>
    <scope>IDENTIFICATION</scope>
</reference>
<dbReference type="Proteomes" id="UP000694420">
    <property type="component" value="Unplaced"/>
</dbReference>
<feature type="region of interest" description="Disordered" evidence="1">
    <location>
        <begin position="32"/>
        <end position="54"/>
    </location>
</feature>
<evidence type="ECO:0000256" key="2">
    <source>
        <dbReference type="SAM" id="SignalP"/>
    </source>
</evidence>
<keyword evidence="2" id="KW-0732">Signal</keyword>